<gene>
    <name evidence="1" type="ORF">FHQ07_03525</name>
</gene>
<dbReference type="Proteomes" id="UP000308149">
    <property type="component" value="Chromosome"/>
</dbReference>
<dbReference type="OrthoDB" id="6966769at2"/>
<organism evidence="1 2">
    <name type="scientific">Thermomonas aquatica</name>
    <dbReference type="NCBI Taxonomy" id="2202149"/>
    <lineage>
        <taxon>Bacteria</taxon>
        <taxon>Pseudomonadati</taxon>
        <taxon>Pseudomonadota</taxon>
        <taxon>Gammaproteobacteria</taxon>
        <taxon>Lysobacterales</taxon>
        <taxon>Lysobacteraceae</taxon>
        <taxon>Thermomonas</taxon>
    </lineage>
</organism>
<dbReference type="KEGG" id="thes:FHQ07_03525"/>
<proteinExistence type="predicted"/>
<protein>
    <submittedName>
        <fullName evidence="1">Uncharacterized protein</fullName>
    </submittedName>
</protein>
<dbReference type="AlphaFoldDB" id="A0A5B7ZPA5"/>
<accession>A0A5B7ZPA5</accession>
<keyword evidence="2" id="KW-1185">Reference proteome</keyword>
<evidence type="ECO:0000313" key="1">
    <source>
        <dbReference type="EMBL" id="QDA56445.1"/>
    </source>
</evidence>
<sequence>MYKFPSDLDLSPLIGAFTTQVLVGQYDLQFYFGDSWLATQSTVELTKDQSVVGRWEPGRWPDPAFHDVMNVAVTQAIVKDDRNLVITLDNGLSINFTDNSDQFESMQIRIAGGDMIIV</sequence>
<dbReference type="EMBL" id="CP040871">
    <property type="protein sequence ID" value="QDA56445.1"/>
    <property type="molecule type" value="Genomic_DNA"/>
</dbReference>
<evidence type="ECO:0000313" key="2">
    <source>
        <dbReference type="Proteomes" id="UP000308149"/>
    </source>
</evidence>
<dbReference type="RefSeq" id="WP_139715373.1">
    <property type="nucleotide sequence ID" value="NZ_CP040871.1"/>
</dbReference>
<reference evidence="1 2" key="1">
    <citation type="submission" date="2019-06" db="EMBL/GenBank/DDBJ databases">
        <title>Thermomonas aquatica sp. nov., isolated from an industrial wastewater treatment plant.</title>
        <authorList>
            <person name="Jeon J.H."/>
            <person name="Park D.-S."/>
        </authorList>
    </citation>
    <scope>NUCLEOTIDE SEQUENCE [LARGE SCALE GENOMIC DNA]</scope>
    <source>
        <strain evidence="1 2">SY21</strain>
    </source>
</reference>
<name>A0A5B7ZPA5_9GAMM</name>